<organism evidence="3 4">
    <name type="scientific">Hibiscus sabdariffa</name>
    <name type="common">roselle</name>
    <dbReference type="NCBI Taxonomy" id="183260"/>
    <lineage>
        <taxon>Eukaryota</taxon>
        <taxon>Viridiplantae</taxon>
        <taxon>Streptophyta</taxon>
        <taxon>Embryophyta</taxon>
        <taxon>Tracheophyta</taxon>
        <taxon>Spermatophyta</taxon>
        <taxon>Magnoliopsida</taxon>
        <taxon>eudicotyledons</taxon>
        <taxon>Gunneridae</taxon>
        <taxon>Pentapetalae</taxon>
        <taxon>rosids</taxon>
        <taxon>malvids</taxon>
        <taxon>Malvales</taxon>
        <taxon>Malvaceae</taxon>
        <taxon>Malvoideae</taxon>
        <taxon>Hibiscus</taxon>
    </lineage>
</organism>
<evidence type="ECO:0000313" key="4">
    <source>
        <dbReference type="Proteomes" id="UP001396334"/>
    </source>
</evidence>
<dbReference type="Gene3D" id="3.30.420.10">
    <property type="entry name" value="Ribonuclease H-like superfamily/Ribonuclease H"/>
    <property type="match status" value="1"/>
</dbReference>
<feature type="chain" id="PRO_5046381809" description="RNase H type-1 domain-containing protein" evidence="1">
    <location>
        <begin position="22"/>
        <end position="335"/>
    </location>
</feature>
<comment type="caution">
    <text evidence="3">The sequence shown here is derived from an EMBL/GenBank/DDBJ whole genome shotgun (WGS) entry which is preliminary data.</text>
</comment>
<feature type="signal peptide" evidence="1">
    <location>
        <begin position="1"/>
        <end position="21"/>
    </location>
</feature>
<dbReference type="Pfam" id="PF13456">
    <property type="entry name" value="RVT_3"/>
    <property type="match status" value="1"/>
</dbReference>
<dbReference type="CDD" id="cd06222">
    <property type="entry name" value="RNase_H_like"/>
    <property type="match status" value="1"/>
</dbReference>
<dbReference type="EMBL" id="JBBPBN010000043">
    <property type="protein sequence ID" value="KAK8997445.1"/>
    <property type="molecule type" value="Genomic_DNA"/>
</dbReference>
<proteinExistence type="predicted"/>
<dbReference type="InterPro" id="IPR036397">
    <property type="entry name" value="RNaseH_sf"/>
</dbReference>
<evidence type="ECO:0000313" key="3">
    <source>
        <dbReference type="EMBL" id="KAK8997445.1"/>
    </source>
</evidence>
<evidence type="ECO:0000259" key="2">
    <source>
        <dbReference type="Pfam" id="PF13456"/>
    </source>
</evidence>
<gene>
    <name evidence="3" type="ORF">V6N11_020923</name>
</gene>
<dbReference type="PANTHER" id="PTHR47723">
    <property type="entry name" value="OS05G0353850 PROTEIN"/>
    <property type="match status" value="1"/>
</dbReference>
<keyword evidence="4" id="KW-1185">Reference proteome</keyword>
<dbReference type="SUPFAM" id="SSF53098">
    <property type="entry name" value="Ribonuclease H-like"/>
    <property type="match status" value="1"/>
</dbReference>
<sequence>MPPSGTWDFSLLSSIFPAAVAHRIVSIHCPNPNAKSDFCRWRWDESFSINSAYAKFLHVLCDCPYVHTVWSASLGSLLPATFFANNLDVWLLSSLRSSSPTPYPDVPWSILFASTCWHIWKTRNDLIFTGFVAPTDSTAARSINWSRHYSMVSSKITSRPIVRVDTPCRWLPPPSPWVCLNTDGSVCPRSKYGRARGIIRDSSGAWIIGYGHGIGIADVFTSELWAIYDGLLLTWQLGFKYIQVQSDCSKAISKLSDAKSLNGYSVLLRNILSLCQRNWAIKFLWIPRATNQVADKLLKQIPLRHFDMIRLDAPPDYLQSQLEQDNGSFYGLSAA</sequence>
<accession>A0ABR2Q9V6</accession>
<evidence type="ECO:0000256" key="1">
    <source>
        <dbReference type="SAM" id="SignalP"/>
    </source>
</evidence>
<dbReference type="Proteomes" id="UP001396334">
    <property type="component" value="Unassembled WGS sequence"/>
</dbReference>
<keyword evidence="1" id="KW-0732">Signal</keyword>
<protein>
    <recommendedName>
        <fullName evidence="2">RNase H type-1 domain-containing protein</fullName>
    </recommendedName>
</protein>
<dbReference type="InterPro" id="IPR002156">
    <property type="entry name" value="RNaseH_domain"/>
</dbReference>
<reference evidence="3 4" key="1">
    <citation type="journal article" date="2024" name="G3 (Bethesda)">
        <title>Genome assembly of Hibiscus sabdariffa L. provides insights into metabolisms of medicinal natural products.</title>
        <authorList>
            <person name="Kim T."/>
        </authorList>
    </citation>
    <scope>NUCLEOTIDE SEQUENCE [LARGE SCALE GENOMIC DNA]</scope>
    <source>
        <strain evidence="3">TK-2024</strain>
        <tissue evidence="3">Old leaves</tissue>
    </source>
</reference>
<dbReference type="PANTHER" id="PTHR47723:SF19">
    <property type="entry name" value="POLYNUCLEOTIDYL TRANSFERASE, RIBONUCLEASE H-LIKE SUPERFAMILY PROTEIN"/>
    <property type="match status" value="1"/>
</dbReference>
<name>A0ABR2Q9V6_9ROSI</name>
<dbReference type="InterPro" id="IPR053151">
    <property type="entry name" value="RNase_H-like"/>
</dbReference>
<feature type="domain" description="RNase H type-1" evidence="2">
    <location>
        <begin position="181"/>
        <end position="299"/>
    </location>
</feature>
<dbReference type="InterPro" id="IPR044730">
    <property type="entry name" value="RNase_H-like_dom_plant"/>
</dbReference>
<dbReference type="InterPro" id="IPR012337">
    <property type="entry name" value="RNaseH-like_sf"/>
</dbReference>